<keyword evidence="8" id="KW-1185">Reference proteome</keyword>
<dbReference type="GO" id="GO:0006412">
    <property type="term" value="P:translation"/>
    <property type="evidence" value="ECO:0007669"/>
    <property type="project" value="TreeGrafter"/>
</dbReference>
<dbReference type="AlphaFoldDB" id="A0A5C3KJA7"/>
<keyword evidence="5" id="KW-0496">Mitochondrion</keyword>
<evidence type="ECO:0000313" key="8">
    <source>
        <dbReference type="Proteomes" id="UP000307440"/>
    </source>
</evidence>
<keyword evidence="6" id="KW-0687">Ribonucleoprotein</keyword>
<dbReference type="Proteomes" id="UP000307440">
    <property type="component" value="Unassembled WGS sequence"/>
</dbReference>
<organism evidence="7 8">
    <name type="scientific">Coprinopsis marcescibilis</name>
    <name type="common">Agaric fungus</name>
    <name type="synonym">Psathyrella marcescibilis</name>
    <dbReference type="NCBI Taxonomy" id="230819"/>
    <lineage>
        <taxon>Eukaryota</taxon>
        <taxon>Fungi</taxon>
        <taxon>Dikarya</taxon>
        <taxon>Basidiomycota</taxon>
        <taxon>Agaricomycotina</taxon>
        <taxon>Agaricomycetes</taxon>
        <taxon>Agaricomycetidae</taxon>
        <taxon>Agaricales</taxon>
        <taxon>Agaricineae</taxon>
        <taxon>Psathyrellaceae</taxon>
        <taxon>Coprinopsis</taxon>
    </lineage>
</organism>
<evidence type="ECO:0000313" key="7">
    <source>
        <dbReference type="EMBL" id="TFK19933.1"/>
    </source>
</evidence>
<dbReference type="Pfam" id="PF09809">
    <property type="entry name" value="MRP-L27"/>
    <property type="match status" value="1"/>
</dbReference>
<protein>
    <submittedName>
        <fullName evidence="7">Uncharacterized protein</fullName>
    </submittedName>
</protein>
<dbReference type="EMBL" id="ML210319">
    <property type="protein sequence ID" value="TFK19933.1"/>
    <property type="molecule type" value="Genomic_DNA"/>
</dbReference>
<comment type="similarity">
    <text evidence="2">Belongs to the mitochondrion-specific ribosomal protein mL41 family.</text>
</comment>
<dbReference type="GO" id="GO:0005762">
    <property type="term" value="C:mitochondrial large ribosomal subunit"/>
    <property type="evidence" value="ECO:0007669"/>
    <property type="project" value="InterPro"/>
</dbReference>
<evidence type="ECO:0000256" key="2">
    <source>
        <dbReference type="ARBA" id="ARBA00010152"/>
    </source>
</evidence>
<dbReference type="PANTHER" id="PTHR21338">
    <property type="entry name" value="MITOCHONDRIAL RIBOSOMAL PROTEIN L41"/>
    <property type="match status" value="1"/>
</dbReference>
<evidence type="ECO:0000256" key="4">
    <source>
        <dbReference type="ARBA" id="ARBA00022980"/>
    </source>
</evidence>
<proteinExistence type="inferred from homology"/>
<dbReference type="InterPro" id="IPR019189">
    <property type="entry name" value="Ribosomal_mL41"/>
</dbReference>
<comment type="subcellular location">
    <subcellularLocation>
        <location evidence="1">Mitochondrion</location>
    </subcellularLocation>
</comment>
<evidence type="ECO:0000256" key="3">
    <source>
        <dbReference type="ARBA" id="ARBA00022946"/>
    </source>
</evidence>
<sequence length="161" mass="17794">MFPTVARLSKASRAPLTGKRGNKDFYKGTRQAFLPGGHRTGAPGKHVVGGKAKYRLIDEKVRVFVAPPIQTIKNSPLKPYVSVKVNLTKEEERLPYGRFRAAGGLTPQHFLRVSREKDRVARMGPESLGKTPSWLNAEQKVEKKKAKIAGIQPITTPPLAQ</sequence>
<evidence type="ECO:0000256" key="6">
    <source>
        <dbReference type="ARBA" id="ARBA00023274"/>
    </source>
</evidence>
<evidence type="ECO:0000256" key="1">
    <source>
        <dbReference type="ARBA" id="ARBA00004173"/>
    </source>
</evidence>
<dbReference type="PANTHER" id="PTHR21338:SF0">
    <property type="entry name" value="LARGE RIBOSOMAL SUBUNIT PROTEIN ML41"/>
    <property type="match status" value="1"/>
</dbReference>
<gene>
    <name evidence="7" type="ORF">FA15DRAFT_674016</name>
</gene>
<dbReference type="OrthoDB" id="408933at2759"/>
<reference evidence="7 8" key="1">
    <citation type="journal article" date="2019" name="Nat. Ecol. Evol.">
        <title>Megaphylogeny resolves global patterns of mushroom evolution.</title>
        <authorList>
            <person name="Varga T."/>
            <person name="Krizsan K."/>
            <person name="Foldi C."/>
            <person name="Dima B."/>
            <person name="Sanchez-Garcia M."/>
            <person name="Sanchez-Ramirez S."/>
            <person name="Szollosi G.J."/>
            <person name="Szarkandi J.G."/>
            <person name="Papp V."/>
            <person name="Albert L."/>
            <person name="Andreopoulos W."/>
            <person name="Angelini C."/>
            <person name="Antonin V."/>
            <person name="Barry K.W."/>
            <person name="Bougher N.L."/>
            <person name="Buchanan P."/>
            <person name="Buyck B."/>
            <person name="Bense V."/>
            <person name="Catcheside P."/>
            <person name="Chovatia M."/>
            <person name="Cooper J."/>
            <person name="Damon W."/>
            <person name="Desjardin D."/>
            <person name="Finy P."/>
            <person name="Geml J."/>
            <person name="Haridas S."/>
            <person name="Hughes K."/>
            <person name="Justo A."/>
            <person name="Karasinski D."/>
            <person name="Kautmanova I."/>
            <person name="Kiss B."/>
            <person name="Kocsube S."/>
            <person name="Kotiranta H."/>
            <person name="LaButti K.M."/>
            <person name="Lechner B.E."/>
            <person name="Liimatainen K."/>
            <person name="Lipzen A."/>
            <person name="Lukacs Z."/>
            <person name="Mihaltcheva S."/>
            <person name="Morgado L.N."/>
            <person name="Niskanen T."/>
            <person name="Noordeloos M.E."/>
            <person name="Ohm R.A."/>
            <person name="Ortiz-Santana B."/>
            <person name="Ovrebo C."/>
            <person name="Racz N."/>
            <person name="Riley R."/>
            <person name="Savchenko A."/>
            <person name="Shiryaev A."/>
            <person name="Soop K."/>
            <person name="Spirin V."/>
            <person name="Szebenyi C."/>
            <person name="Tomsovsky M."/>
            <person name="Tulloss R.E."/>
            <person name="Uehling J."/>
            <person name="Grigoriev I.V."/>
            <person name="Vagvolgyi C."/>
            <person name="Papp T."/>
            <person name="Martin F.M."/>
            <person name="Miettinen O."/>
            <person name="Hibbett D.S."/>
            <person name="Nagy L.G."/>
        </authorList>
    </citation>
    <scope>NUCLEOTIDE SEQUENCE [LARGE SCALE GENOMIC DNA]</scope>
    <source>
        <strain evidence="7 8">CBS 121175</strain>
    </source>
</reference>
<accession>A0A5C3KJA7</accession>
<dbReference type="GO" id="GO:0003735">
    <property type="term" value="F:structural constituent of ribosome"/>
    <property type="evidence" value="ECO:0007669"/>
    <property type="project" value="InterPro"/>
</dbReference>
<keyword evidence="4" id="KW-0689">Ribosomal protein</keyword>
<name>A0A5C3KJA7_COPMA</name>
<keyword evidence="3" id="KW-0809">Transit peptide</keyword>
<evidence type="ECO:0000256" key="5">
    <source>
        <dbReference type="ARBA" id="ARBA00023128"/>
    </source>
</evidence>